<evidence type="ECO:0000313" key="2">
    <source>
        <dbReference type="Proteomes" id="UP000011618"/>
    </source>
</evidence>
<name>L9YSH1_9EURY</name>
<sequence>MLPLAVDRGVGRDPAAGAIRIAEFRPAVVTHHQFVPVVHDDPDGNVTWIGYRNEVRTGRSTRGKRVILLCVGVVRTGISRGRAMGLLEPSAAPAGPDDRDRTFLCAGRPTVEYVRTLYARR</sequence>
<protein>
    <submittedName>
        <fullName evidence="1">Uncharacterized protein</fullName>
    </submittedName>
</protein>
<comment type="caution">
    <text evidence="1">The sequence shown here is derived from an EMBL/GenBank/DDBJ whole genome shotgun (WGS) entry which is preliminary data.</text>
</comment>
<reference evidence="1 2" key="1">
    <citation type="journal article" date="2014" name="PLoS Genet.">
        <title>Phylogenetically driven sequencing of extremely halophilic archaea reveals strategies for static and dynamic osmo-response.</title>
        <authorList>
            <person name="Becker E.A."/>
            <person name="Seitzer P.M."/>
            <person name="Tritt A."/>
            <person name="Larsen D."/>
            <person name="Krusor M."/>
            <person name="Yao A.I."/>
            <person name="Wu D."/>
            <person name="Madern D."/>
            <person name="Eisen J.A."/>
            <person name="Darling A.E."/>
            <person name="Facciotti M.T."/>
        </authorList>
    </citation>
    <scope>NUCLEOTIDE SEQUENCE [LARGE SCALE GENOMIC DNA]</scope>
    <source>
        <strain evidence="1 2">DSM 3751</strain>
    </source>
</reference>
<accession>L9YSH1</accession>
<dbReference type="EMBL" id="AOII01000069">
    <property type="protein sequence ID" value="ELY76621.1"/>
    <property type="molecule type" value="Genomic_DNA"/>
</dbReference>
<proteinExistence type="predicted"/>
<organism evidence="1 2">
    <name type="scientific">Natrinema pallidum DSM 3751</name>
    <dbReference type="NCBI Taxonomy" id="1227495"/>
    <lineage>
        <taxon>Archaea</taxon>
        <taxon>Methanobacteriati</taxon>
        <taxon>Methanobacteriota</taxon>
        <taxon>Stenosarchaea group</taxon>
        <taxon>Halobacteria</taxon>
        <taxon>Halobacteriales</taxon>
        <taxon>Natrialbaceae</taxon>
        <taxon>Natrinema</taxon>
    </lineage>
</organism>
<gene>
    <name evidence="1" type="ORF">C487_11072</name>
</gene>
<dbReference type="AlphaFoldDB" id="L9YSH1"/>
<evidence type="ECO:0000313" key="1">
    <source>
        <dbReference type="EMBL" id="ELY76621.1"/>
    </source>
</evidence>
<dbReference type="eggNOG" id="arCOG02784">
    <property type="taxonomic scope" value="Archaea"/>
</dbReference>
<dbReference type="PATRIC" id="fig|1227495.3.peg.2209"/>
<dbReference type="Proteomes" id="UP000011618">
    <property type="component" value="Unassembled WGS sequence"/>
</dbReference>